<dbReference type="PRINTS" id="PR01436">
    <property type="entry name" value="NADHDHGNASE2"/>
</dbReference>
<keyword evidence="16 18" id="KW-0472">Membrane</keyword>
<accession>W0FDM6</accession>
<evidence type="ECO:0000256" key="3">
    <source>
        <dbReference type="ARBA" id="ARBA00007012"/>
    </source>
</evidence>
<dbReference type="PANTHER" id="PTHR46552:SF1">
    <property type="entry name" value="NADH-UBIQUINONE OXIDOREDUCTASE CHAIN 2"/>
    <property type="match status" value="1"/>
</dbReference>
<evidence type="ECO:0000256" key="4">
    <source>
        <dbReference type="ARBA" id="ARBA00012944"/>
    </source>
</evidence>
<keyword evidence="11 18" id="KW-0249">Electron transport</keyword>
<dbReference type="EC" id="7.1.1.2" evidence="4 18"/>
<feature type="transmembrane region" description="Helical" evidence="18">
    <location>
        <begin position="55"/>
        <end position="74"/>
    </location>
</feature>
<keyword evidence="9 18" id="KW-0999">Mitochondrion inner membrane</keyword>
<feature type="transmembrane region" description="Helical" evidence="18">
    <location>
        <begin position="86"/>
        <end position="107"/>
    </location>
</feature>
<keyword evidence="15 18" id="KW-0496">Mitochondrion</keyword>
<dbReference type="GO" id="GO:0008137">
    <property type="term" value="F:NADH dehydrogenase (ubiquinone) activity"/>
    <property type="evidence" value="ECO:0007669"/>
    <property type="project" value="UniProtKB-EC"/>
</dbReference>
<dbReference type="AlphaFoldDB" id="W0FDM6"/>
<evidence type="ECO:0000256" key="18">
    <source>
        <dbReference type="RuleBase" id="RU003403"/>
    </source>
</evidence>
<evidence type="ECO:0000256" key="14">
    <source>
        <dbReference type="ARBA" id="ARBA00023075"/>
    </source>
</evidence>
<evidence type="ECO:0000256" key="1">
    <source>
        <dbReference type="ARBA" id="ARBA00003257"/>
    </source>
</evidence>
<keyword evidence="10 18" id="KW-1278">Translocase</keyword>
<feature type="transmembrane region" description="Helical" evidence="18">
    <location>
        <begin position="302"/>
        <end position="319"/>
    </location>
</feature>
<comment type="subcellular location">
    <subcellularLocation>
        <location evidence="2 18">Mitochondrion inner membrane</location>
        <topology evidence="2 18">Multi-pass membrane protein</topology>
    </subcellularLocation>
</comment>
<dbReference type="InterPro" id="IPR001750">
    <property type="entry name" value="ND/Mrp_TM"/>
</dbReference>
<keyword evidence="14 18" id="KW-0830">Ubiquinone</keyword>
<evidence type="ECO:0000256" key="13">
    <source>
        <dbReference type="ARBA" id="ARBA00023027"/>
    </source>
</evidence>
<feature type="transmembrane region" description="Helical" evidence="18">
    <location>
        <begin position="7"/>
        <end position="32"/>
    </location>
</feature>
<evidence type="ECO:0000256" key="10">
    <source>
        <dbReference type="ARBA" id="ARBA00022967"/>
    </source>
</evidence>
<dbReference type="Pfam" id="PF00361">
    <property type="entry name" value="Proton_antipo_M"/>
    <property type="match status" value="1"/>
</dbReference>
<evidence type="ECO:0000256" key="2">
    <source>
        <dbReference type="ARBA" id="ARBA00004448"/>
    </source>
</evidence>
<protein>
    <recommendedName>
        <fullName evidence="5 18">NADH-ubiquinone oxidoreductase chain 2</fullName>
        <ecNumber evidence="4 18">7.1.1.2</ecNumber>
    </recommendedName>
</protein>
<dbReference type="GO" id="GO:0006120">
    <property type="term" value="P:mitochondrial electron transport, NADH to ubiquinone"/>
    <property type="evidence" value="ECO:0007669"/>
    <property type="project" value="InterPro"/>
</dbReference>
<keyword evidence="8 18" id="KW-0812">Transmembrane</keyword>
<comment type="function">
    <text evidence="1">Core subunit of the mitochondrial membrane respiratory chain NADH dehydrogenase (Complex I) that is believed to belong to the minimal assembly required for catalysis. Complex I functions in the transfer of electrons from NADH to the respiratory chain. The immediate electron acceptor for the enzyme is believed to be ubiquinone.</text>
</comment>
<evidence type="ECO:0000256" key="5">
    <source>
        <dbReference type="ARBA" id="ARBA00021008"/>
    </source>
</evidence>
<feature type="transmembrane region" description="Helical" evidence="18">
    <location>
        <begin position="142"/>
        <end position="161"/>
    </location>
</feature>
<proteinExistence type="inferred from homology"/>
<keyword evidence="6" id="KW-0813">Transport</keyword>
<comment type="similarity">
    <text evidence="3 18">Belongs to the complex I subunit 2 family.</text>
</comment>
<evidence type="ECO:0000256" key="6">
    <source>
        <dbReference type="ARBA" id="ARBA00022448"/>
    </source>
</evidence>
<evidence type="ECO:0000256" key="9">
    <source>
        <dbReference type="ARBA" id="ARBA00022792"/>
    </source>
</evidence>
<keyword evidence="13 18" id="KW-0520">NAD</keyword>
<dbReference type="EMBL" id="KC769596">
    <property type="protein sequence ID" value="AHF21708.1"/>
    <property type="molecule type" value="Genomic_DNA"/>
</dbReference>
<dbReference type="GO" id="GO:0005743">
    <property type="term" value="C:mitochondrial inner membrane"/>
    <property type="evidence" value="ECO:0007669"/>
    <property type="project" value="UniProtKB-SubCell"/>
</dbReference>
<name>W0FDM6_ORNSA</name>
<feature type="domain" description="NADH:quinone oxidoreductase/Mrp antiporter transmembrane" evidence="19">
    <location>
        <begin position="25"/>
        <end position="269"/>
    </location>
</feature>
<evidence type="ECO:0000256" key="16">
    <source>
        <dbReference type="ARBA" id="ARBA00023136"/>
    </source>
</evidence>
<evidence type="ECO:0000256" key="17">
    <source>
        <dbReference type="ARBA" id="ARBA00049551"/>
    </source>
</evidence>
<feature type="transmembrane region" description="Helical" evidence="18">
    <location>
        <begin position="181"/>
        <end position="206"/>
    </location>
</feature>
<evidence type="ECO:0000256" key="7">
    <source>
        <dbReference type="ARBA" id="ARBA00022660"/>
    </source>
</evidence>
<feature type="transmembrane region" description="Helical" evidence="18">
    <location>
        <begin position="226"/>
        <end position="247"/>
    </location>
</feature>
<comment type="catalytic activity">
    <reaction evidence="17 18">
        <text>a ubiquinone + NADH + 5 H(+)(in) = a ubiquinol + NAD(+) + 4 H(+)(out)</text>
        <dbReference type="Rhea" id="RHEA:29091"/>
        <dbReference type="Rhea" id="RHEA-COMP:9565"/>
        <dbReference type="Rhea" id="RHEA-COMP:9566"/>
        <dbReference type="ChEBI" id="CHEBI:15378"/>
        <dbReference type="ChEBI" id="CHEBI:16389"/>
        <dbReference type="ChEBI" id="CHEBI:17976"/>
        <dbReference type="ChEBI" id="CHEBI:57540"/>
        <dbReference type="ChEBI" id="CHEBI:57945"/>
        <dbReference type="EC" id="7.1.1.2"/>
    </reaction>
</comment>
<evidence type="ECO:0000313" key="20">
    <source>
        <dbReference type="EMBL" id="AHF21708.1"/>
    </source>
</evidence>
<evidence type="ECO:0000256" key="12">
    <source>
        <dbReference type="ARBA" id="ARBA00022989"/>
    </source>
</evidence>
<feature type="transmembrane region" description="Helical" evidence="18">
    <location>
        <begin position="259"/>
        <end position="282"/>
    </location>
</feature>
<dbReference type="InterPro" id="IPR050175">
    <property type="entry name" value="Complex_I_Subunit_2"/>
</dbReference>
<geneLocation type="mitochondrion" evidence="20"/>
<organism evidence="20">
    <name type="scientific">Ornithodoros savignyi</name>
    <name type="common">African eyed tampan</name>
    <name type="synonym">Soft tick</name>
    <dbReference type="NCBI Taxonomy" id="69826"/>
    <lineage>
        <taxon>Eukaryota</taxon>
        <taxon>Metazoa</taxon>
        <taxon>Ecdysozoa</taxon>
        <taxon>Arthropoda</taxon>
        <taxon>Chelicerata</taxon>
        <taxon>Arachnida</taxon>
        <taxon>Acari</taxon>
        <taxon>Parasitiformes</taxon>
        <taxon>Ixodida</taxon>
        <taxon>Ixodoidea</taxon>
        <taxon>Argasidae</taxon>
        <taxon>Ornithodorinae</taxon>
        <taxon>Ornithodoros</taxon>
    </lineage>
</organism>
<gene>
    <name evidence="20" type="primary">NAD2</name>
</gene>
<keyword evidence="12 18" id="KW-1133">Transmembrane helix</keyword>
<keyword evidence="7 18" id="KW-0679">Respiratory chain</keyword>
<evidence type="ECO:0000256" key="15">
    <source>
        <dbReference type="ARBA" id="ARBA00023128"/>
    </source>
</evidence>
<dbReference type="PANTHER" id="PTHR46552">
    <property type="entry name" value="NADH-UBIQUINONE OXIDOREDUCTASE CHAIN 2"/>
    <property type="match status" value="1"/>
</dbReference>
<dbReference type="InterPro" id="IPR003917">
    <property type="entry name" value="NADH_UbQ_OxRdtase_chain2"/>
</dbReference>
<evidence type="ECO:0000256" key="11">
    <source>
        <dbReference type="ARBA" id="ARBA00022982"/>
    </source>
</evidence>
<reference evidence="20" key="1">
    <citation type="journal article" date="2014" name="Ticks Tick Borne Dis.">
        <title>Molecular phylogeny of soft ticks (Ixodida: Argasidae) inferred from mitochondrial genome and nuclear rRNA sequences.</title>
        <authorList>
            <person name="Burger T.D."/>
            <person name="Shao R."/>
            <person name="Labruna M.B."/>
            <person name="Barker S.C."/>
        </authorList>
    </citation>
    <scope>NUCLEOTIDE SEQUENCE</scope>
</reference>
<sequence length="320" mass="36517">MKIHNLTLIWFLVLSIFMALSTSSTFLIWLSMEMNMMSFIPLIAPKKTMISTNSTVMYIIPQAFASVIFIFLISMQTLNMNITNNLNPLILLTMTLKLGAAPLHTWFPQAAEGMSFSGFFLLTTTQKIIPLHMMSLAPNNTIMIPIISSAMIGSFGGLNQFSMRKILAFSSIAHLSWMMSLVMISSTSWMIYISIYALIMLMILQFNKQTNFNLFTQINLLSPKNSFYFMISLLTLGGLPPMMGFFIKWMTLKIVANNLTLISIPLIISSLINLYFYTRLIYPIFLKTLTTNKWAWMNINKTLQFTFINLLSIFLIIPMT</sequence>
<evidence type="ECO:0000259" key="19">
    <source>
        <dbReference type="Pfam" id="PF00361"/>
    </source>
</evidence>
<evidence type="ECO:0000256" key="8">
    <source>
        <dbReference type="ARBA" id="ARBA00022692"/>
    </source>
</evidence>
<comment type="function">
    <text evidence="18">Core subunit of the mitochondrial membrane respiratory chain NADH dehydrogenase (Complex I) which catalyzes electron transfer from NADH through the respiratory chain, using ubiquinone as an electron acceptor. Essential for the catalytic activity and assembly of complex I.</text>
</comment>